<feature type="region of interest" description="Disordered" evidence="1">
    <location>
        <begin position="545"/>
        <end position="597"/>
    </location>
</feature>
<feature type="region of interest" description="Disordered" evidence="1">
    <location>
        <begin position="1"/>
        <end position="43"/>
    </location>
</feature>
<feature type="region of interest" description="Disordered" evidence="1">
    <location>
        <begin position="383"/>
        <end position="406"/>
    </location>
</feature>
<keyword evidence="3" id="KW-1185">Reference proteome</keyword>
<gene>
    <name evidence="2" type="ORF">WN55_03477</name>
</gene>
<accession>A0A154PJI1</accession>
<feature type="region of interest" description="Disordered" evidence="1">
    <location>
        <begin position="122"/>
        <end position="152"/>
    </location>
</feature>
<protein>
    <submittedName>
        <fullName evidence="2">Uncharacterized protein</fullName>
    </submittedName>
</protein>
<feature type="compositionally biased region" description="Basic and acidic residues" evidence="1">
    <location>
        <begin position="130"/>
        <end position="139"/>
    </location>
</feature>
<feature type="compositionally biased region" description="Basic and acidic residues" evidence="1">
    <location>
        <begin position="1"/>
        <end position="10"/>
    </location>
</feature>
<dbReference type="STRING" id="178035.A0A154PJI1"/>
<dbReference type="Proteomes" id="UP000076502">
    <property type="component" value="Unassembled WGS sequence"/>
</dbReference>
<feature type="compositionally biased region" description="Basic and acidic residues" evidence="1">
    <location>
        <begin position="545"/>
        <end position="556"/>
    </location>
</feature>
<feature type="compositionally biased region" description="Basic and acidic residues" evidence="1">
    <location>
        <begin position="586"/>
        <end position="595"/>
    </location>
</feature>
<evidence type="ECO:0000313" key="3">
    <source>
        <dbReference type="Proteomes" id="UP000076502"/>
    </source>
</evidence>
<feature type="compositionally biased region" description="Basic residues" evidence="1">
    <location>
        <begin position="18"/>
        <end position="27"/>
    </location>
</feature>
<evidence type="ECO:0000256" key="1">
    <source>
        <dbReference type="SAM" id="MobiDB-lite"/>
    </source>
</evidence>
<sequence>MLFRKRDTSRGVETQGKRSTRKRRLAKKIVDHGDKRSENKKKKKRPPCTIYELYVIRFQQPCGLQHSATTCCPRYPPGSTVLECRLEGDQPVAHVVQVPADRSPATQKMCLLVEARQSPCGPLSRVISRPQEDPGERNEPFPPPQTSRRPASPPMIYHLESCECPEGPIAMASTVPTDCSNIITTLETMKYEKDVCGPTSRIQYCPAEEKIIPECPSEQNPRDLPITIIDCVASSRETSARVARVSSDNENIRKNYFETRVPRDGGCPTALGFQCQSENTISCQQNVLETRIDECGPRTCLISDPRDHGRYCNYMESKSSCNGPSARFNQKPIELVCEEHCPQRRIEEKKINRPPPDCVAKCTCPKTNQKRSVVCDGETTLERRNGLDPSENLPSNPFKRSPKKRVRPNRCCPLLEDDQRRQNECVRDETIKSVTLPEAMSRKSIDDQCKMDQQVGDDCMKSEMVRTVVRKGSKMSLKESSKCSTSFVPKIKSEELLTRYRDHIPPNLLNRFEACRSKRNGLQDDCYLPVPRAVIELKKKTVCRGDDQRGSEKGDVSVDYPPTPYVSLTSMDTQSAKQQKQRKKTIVPEKSESKTQKLTTVRKKNVPLKRVKSRELYSGSVYIDCDCYHRNGLQHDCPRTSCGGPPCRVKPWPECDLGTYFMEKWEKYYDHLDTVPPTSFCGPKETWLAILKEERMKQERNKCHEKEVAVSSGTETSKNAVKIAELEKQEDNVSECSERPDGIVKEYVMIPIKATCKEKKRC</sequence>
<dbReference type="AlphaFoldDB" id="A0A154PJI1"/>
<reference evidence="2 3" key="1">
    <citation type="submission" date="2015-07" db="EMBL/GenBank/DDBJ databases">
        <title>The genome of Dufourea novaeangliae.</title>
        <authorList>
            <person name="Pan H."/>
            <person name="Kapheim K."/>
        </authorList>
    </citation>
    <scope>NUCLEOTIDE SEQUENCE [LARGE SCALE GENOMIC DNA]</scope>
    <source>
        <strain evidence="2">0120121106</strain>
        <tissue evidence="2">Whole body</tissue>
    </source>
</reference>
<proteinExistence type="predicted"/>
<feature type="compositionally biased region" description="Basic and acidic residues" evidence="1">
    <location>
        <begin position="28"/>
        <end position="37"/>
    </location>
</feature>
<name>A0A154PJI1_DUFNO</name>
<organism evidence="2 3">
    <name type="scientific">Dufourea novaeangliae</name>
    <name type="common">Sweat bee</name>
    <dbReference type="NCBI Taxonomy" id="178035"/>
    <lineage>
        <taxon>Eukaryota</taxon>
        <taxon>Metazoa</taxon>
        <taxon>Ecdysozoa</taxon>
        <taxon>Arthropoda</taxon>
        <taxon>Hexapoda</taxon>
        <taxon>Insecta</taxon>
        <taxon>Pterygota</taxon>
        <taxon>Neoptera</taxon>
        <taxon>Endopterygota</taxon>
        <taxon>Hymenoptera</taxon>
        <taxon>Apocrita</taxon>
        <taxon>Aculeata</taxon>
        <taxon>Apoidea</taxon>
        <taxon>Anthophila</taxon>
        <taxon>Halictidae</taxon>
        <taxon>Rophitinae</taxon>
        <taxon>Dufourea</taxon>
    </lineage>
</organism>
<evidence type="ECO:0000313" key="2">
    <source>
        <dbReference type="EMBL" id="KZC11973.1"/>
    </source>
</evidence>
<dbReference type="EMBL" id="KQ434936">
    <property type="protein sequence ID" value="KZC11973.1"/>
    <property type="molecule type" value="Genomic_DNA"/>
</dbReference>
<feature type="compositionally biased region" description="Polar residues" evidence="1">
    <location>
        <begin position="566"/>
        <end position="578"/>
    </location>
</feature>